<keyword evidence="1" id="KW-0472">Membrane</keyword>
<accession>A0A2M7TJP7</accession>
<dbReference type="InterPro" id="IPR046487">
    <property type="entry name" value="DUF6580"/>
</dbReference>
<sequence>MQNTVRSELLALFLIVIGVCARLLPHAPNMSPIGAIALFSGAMLTKKSSMVLPLVIMFVSDFFLGFHSLMAFTYGSYLLIGIFAHIVLKKNVSVFSVLGSSLLASIVFYVVTNFGVWLEGRLYPPTISGLISSYAMAIPFFQNTLLGDLISTSVIFGSYYVVITSMNVVKQKLASSRIA</sequence>
<evidence type="ECO:0000256" key="1">
    <source>
        <dbReference type="SAM" id="Phobius"/>
    </source>
</evidence>
<keyword evidence="1" id="KW-1133">Transmembrane helix</keyword>
<keyword evidence="1" id="KW-0812">Transmembrane</keyword>
<evidence type="ECO:0000313" key="2">
    <source>
        <dbReference type="EMBL" id="PIZ46841.1"/>
    </source>
</evidence>
<protein>
    <recommendedName>
        <fullName evidence="4">ECF transporter S component</fullName>
    </recommendedName>
</protein>
<comment type="caution">
    <text evidence="2">The sequence shown here is derived from an EMBL/GenBank/DDBJ whole genome shotgun (WGS) entry which is preliminary data.</text>
</comment>
<feature type="transmembrane region" description="Helical" evidence="1">
    <location>
        <begin position="62"/>
        <end position="88"/>
    </location>
</feature>
<feature type="transmembrane region" description="Helical" evidence="1">
    <location>
        <begin position="95"/>
        <end position="118"/>
    </location>
</feature>
<dbReference type="Pfam" id="PF20221">
    <property type="entry name" value="DUF6580"/>
    <property type="match status" value="1"/>
</dbReference>
<evidence type="ECO:0000313" key="3">
    <source>
        <dbReference type="Proteomes" id="UP000228920"/>
    </source>
</evidence>
<organism evidence="2 3">
    <name type="scientific">candidate division WWE3 bacterium CG_4_10_14_0_2_um_filter_41_14</name>
    <dbReference type="NCBI Taxonomy" id="1975072"/>
    <lineage>
        <taxon>Bacteria</taxon>
        <taxon>Katanobacteria</taxon>
    </lineage>
</organism>
<name>A0A2M7TJP7_UNCKA</name>
<feature type="transmembrane region" description="Helical" evidence="1">
    <location>
        <begin position="149"/>
        <end position="169"/>
    </location>
</feature>
<evidence type="ECO:0008006" key="4">
    <source>
        <dbReference type="Google" id="ProtNLM"/>
    </source>
</evidence>
<reference evidence="3" key="1">
    <citation type="submission" date="2017-09" db="EMBL/GenBank/DDBJ databases">
        <title>Depth-based differentiation of microbial function through sediment-hosted aquifers and enrichment of novel symbionts in the deep terrestrial subsurface.</title>
        <authorList>
            <person name="Probst A.J."/>
            <person name="Ladd B."/>
            <person name="Jarett J.K."/>
            <person name="Geller-Mcgrath D.E."/>
            <person name="Sieber C.M.K."/>
            <person name="Emerson J.B."/>
            <person name="Anantharaman K."/>
            <person name="Thomas B.C."/>
            <person name="Malmstrom R."/>
            <person name="Stieglmeier M."/>
            <person name="Klingl A."/>
            <person name="Woyke T."/>
            <person name="Ryan C.M."/>
            <person name="Banfield J.F."/>
        </authorList>
    </citation>
    <scope>NUCLEOTIDE SEQUENCE [LARGE SCALE GENOMIC DNA]</scope>
</reference>
<dbReference type="EMBL" id="PFNL01000077">
    <property type="protein sequence ID" value="PIZ46841.1"/>
    <property type="molecule type" value="Genomic_DNA"/>
</dbReference>
<gene>
    <name evidence="2" type="ORF">COY32_02710</name>
</gene>
<dbReference type="AlphaFoldDB" id="A0A2M7TJP7"/>
<proteinExistence type="predicted"/>
<dbReference type="Proteomes" id="UP000228920">
    <property type="component" value="Unassembled WGS sequence"/>
</dbReference>